<evidence type="ECO:0000259" key="4">
    <source>
        <dbReference type="PROSITE" id="PS51782"/>
    </source>
</evidence>
<dbReference type="GO" id="GO:0016810">
    <property type="term" value="F:hydrolase activity, acting on carbon-nitrogen (but not peptide) bonds"/>
    <property type="evidence" value="ECO:0007669"/>
    <property type="project" value="InterPro"/>
</dbReference>
<dbReference type="Gene3D" id="3.20.20.370">
    <property type="entry name" value="Glycoside hydrolase/deacetylase"/>
    <property type="match status" value="1"/>
</dbReference>
<dbReference type="PROSITE" id="PS51782">
    <property type="entry name" value="LYSM"/>
    <property type="match status" value="1"/>
</dbReference>
<dbReference type="Gene3D" id="3.10.350.10">
    <property type="entry name" value="LysM domain"/>
    <property type="match status" value="1"/>
</dbReference>
<dbReference type="SUPFAM" id="SSF54106">
    <property type="entry name" value="LysM domain"/>
    <property type="match status" value="1"/>
</dbReference>
<dbReference type="PANTHER" id="PTHR10587">
    <property type="entry name" value="GLYCOSYL TRANSFERASE-RELATED"/>
    <property type="match status" value="1"/>
</dbReference>
<dbReference type="AlphaFoldDB" id="A0A168RA51"/>
<evidence type="ECO:0000313" key="6">
    <source>
        <dbReference type="Proteomes" id="UP000077407"/>
    </source>
</evidence>
<reference evidence="5 6" key="1">
    <citation type="journal article" date="2015" name="Biotechnol. Bioeng.">
        <title>Genome sequence and phenotypic characterization of Caulobacter segnis.</title>
        <authorList>
            <person name="Patel S."/>
            <person name="Fletcher B."/>
            <person name="Scott D.C."/>
            <person name="Ely B."/>
        </authorList>
    </citation>
    <scope>NUCLEOTIDE SEQUENCE [LARGE SCALE GENOMIC DNA]</scope>
    <source>
        <strain evidence="5 6">ERI-2</strain>
    </source>
</reference>
<evidence type="ECO:0000256" key="1">
    <source>
        <dbReference type="ARBA" id="ARBA00022723"/>
    </source>
</evidence>
<name>A0A168RA51_9CLOT</name>
<evidence type="ECO:0000256" key="2">
    <source>
        <dbReference type="ARBA" id="ARBA00022801"/>
    </source>
</evidence>
<dbReference type="InterPro" id="IPR036779">
    <property type="entry name" value="LysM_dom_sf"/>
</dbReference>
<dbReference type="InterPro" id="IPR011330">
    <property type="entry name" value="Glyco_hydro/deAcase_b/a-brl"/>
</dbReference>
<dbReference type="CDD" id="cd10917">
    <property type="entry name" value="CE4_NodB_like_6s_7s"/>
    <property type="match status" value="1"/>
</dbReference>
<dbReference type="GO" id="GO:0005975">
    <property type="term" value="P:carbohydrate metabolic process"/>
    <property type="evidence" value="ECO:0007669"/>
    <property type="project" value="InterPro"/>
</dbReference>
<dbReference type="Proteomes" id="UP000077407">
    <property type="component" value="Unassembled WGS sequence"/>
</dbReference>
<sequence length="292" mass="33480">MIRYIIQSTDTMNSIAKRFGVPLKSVLLANPYLNPLYVRPGIMIFIPLPSYRFVTYDILGSANKISKTQMNMLTAWRKYIVQLARNHLNEMYINGSPIENNVSLTFDDGPDSSVTPRVLDILKSNDIKANFFFVGTQINYFPNIVKRAYDEGHLILNHSWNHPYFTKINIKIIREEIILTENRIKDIIGKRPALVRPPYGATDEKVLTAINGTNNKIVIWSIDSMDWVQNVDKQTIIKNILNNVRPGDIILMHSSMGHKIDVEVLPEIINGLRRKNYGIVDLSVLLKINPYK</sequence>
<dbReference type="SUPFAM" id="SSF88713">
    <property type="entry name" value="Glycoside hydrolase/deacetylase"/>
    <property type="match status" value="1"/>
</dbReference>
<keyword evidence="1" id="KW-0479">Metal-binding</keyword>
<feature type="domain" description="LysM" evidence="4">
    <location>
        <begin position="2"/>
        <end position="46"/>
    </location>
</feature>
<dbReference type="EC" id="3.5.1.104" evidence="5"/>
<dbReference type="GO" id="GO:0046872">
    <property type="term" value="F:metal ion binding"/>
    <property type="evidence" value="ECO:0007669"/>
    <property type="project" value="UniProtKB-KW"/>
</dbReference>
<dbReference type="PROSITE" id="PS51677">
    <property type="entry name" value="NODB"/>
    <property type="match status" value="1"/>
</dbReference>
<gene>
    <name evidence="5" type="primary">pgdA_4</name>
    <name evidence="5" type="ORF">WY13_01328</name>
</gene>
<dbReference type="RefSeq" id="WP_063554873.1">
    <property type="nucleotide sequence ID" value="NZ_LITT01000011.1"/>
</dbReference>
<accession>A0A168RA51</accession>
<dbReference type="OrthoDB" id="9806342at2"/>
<dbReference type="PANTHER" id="PTHR10587:SF133">
    <property type="entry name" value="CHITIN DEACETYLASE 1-RELATED"/>
    <property type="match status" value="1"/>
</dbReference>
<protein>
    <submittedName>
        <fullName evidence="5">Peptidoglycan-N-acetylglucosamine deacetylase</fullName>
        <ecNumber evidence="5">3.5.1.104</ecNumber>
    </submittedName>
</protein>
<organism evidence="5 6">
    <name type="scientific">Clostridium ljungdahlii</name>
    <dbReference type="NCBI Taxonomy" id="1538"/>
    <lineage>
        <taxon>Bacteria</taxon>
        <taxon>Bacillati</taxon>
        <taxon>Bacillota</taxon>
        <taxon>Clostridia</taxon>
        <taxon>Eubacteriales</taxon>
        <taxon>Clostridiaceae</taxon>
        <taxon>Clostridium</taxon>
    </lineage>
</organism>
<dbReference type="InterPro" id="IPR018392">
    <property type="entry name" value="LysM"/>
</dbReference>
<dbReference type="SMART" id="SM00257">
    <property type="entry name" value="LysM"/>
    <property type="match status" value="1"/>
</dbReference>
<keyword evidence="2 5" id="KW-0378">Hydrolase</keyword>
<dbReference type="Pfam" id="PF01476">
    <property type="entry name" value="LysM"/>
    <property type="match status" value="1"/>
</dbReference>
<feature type="domain" description="NodB homology" evidence="3">
    <location>
        <begin position="100"/>
        <end position="280"/>
    </location>
</feature>
<dbReference type="PATRIC" id="fig|1538.10.peg.232"/>
<dbReference type="GO" id="GO:0016020">
    <property type="term" value="C:membrane"/>
    <property type="evidence" value="ECO:0007669"/>
    <property type="project" value="TreeGrafter"/>
</dbReference>
<dbReference type="InterPro" id="IPR050248">
    <property type="entry name" value="Polysacc_deacetylase_ArnD"/>
</dbReference>
<dbReference type="InterPro" id="IPR002509">
    <property type="entry name" value="NODB_dom"/>
</dbReference>
<dbReference type="CDD" id="cd00118">
    <property type="entry name" value="LysM"/>
    <property type="match status" value="1"/>
</dbReference>
<proteinExistence type="predicted"/>
<evidence type="ECO:0000313" key="5">
    <source>
        <dbReference type="EMBL" id="OAA90424.1"/>
    </source>
</evidence>
<dbReference type="EMBL" id="LITT01000011">
    <property type="protein sequence ID" value="OAA90424.1"/>
    <property type="molecule type" value="Genomic_DNA"/>
</dbReference>
<dbReference type="Pfam" id="PF01522">
    <property type="entry name" value="Polysacc_deac_1"/>
    <property type="match status" value="1"/>
</dbReference>
<evidence type="ECO:0000259" key="3">
    <source>
        <dbReference type="PROSITE" id="PS51677"/>
    </source>
</evidence>
<comment type="caution">
    <text evidence="5">The sequence shown here is derived from an EMBL/GenBank/DDBJ whole genome shotgun (WGS) entry which is preliminary data.</text>
</comment>